<keyword evidence="7 9" id="KW-0687">Ribonucleoprotein</keyword>
<dbReference type="GO" id="GO:0006614">
    <property type="term" value="P:SRP-dependent cotranslational protein targeting to membrane"/>
    <property type="evidence" value="ECO:0007669"/>
    <property type="project" value="InterPro"/>
</dbReference>
<evidence type="ECO:0000256" key="9">
    <source>
        <dbReference type="PIRNR" id="PIRNR017029"/>
    </source>
</evidence>
<keyword evidence="5 9" id="KW-0694">RNA-binding</keyword>
<gene>
    <name evidence="13" type="primary">LOC108682486</name>
    <name evidence="11" type="ORF">HAZT_HAZT000722</name>
</gene>
<dbReference type="PIRSF" id="PIRSF017029">
    <property type="entry name" value="Signal_recog_particle_SRP9"/>
    <property type="match status" value="1"/>
</dbReference>
<sequence length="78" mass="9197">MVFVDSYEDFERRAEQIYLGAPMKTRCVLKYDHSKALLIAKVTDDVVCLQYRTDSHEDLRKLEKLMSNIMRHMASGER</sequence>
<evidence type="ECO:0000256" key="6">
    <source>
        <dbReference type="ARBA" id="ARBA00023135"/>
    </source>
</evidence>
<evidence type="ECO:0000256" key="8">
    <source>
        <dbReference type="ARBA" id="ARBA00045462"/>
    </source>
</evidence>
<dbReference type="GO" id="GO:0005786">
    <property type="term" value="C:signal recognition particle, endoplasmic reticulum targeting"/>
    <property type="evidence" value="ECO:0007669"/>
    <property type="project" value="UniProtKB-KW"/>
</dbReference>
<evidence type="ECO:0000256" key="5">
    <source>
        <dbReference type="ARBA" id="ARBA00022884"/>
    </source>
</evidence>
<dbReference type="OrthoDB" id="360923at2759"/>
<dbReference type="Gene3D" id="3.30.720.10">
    <property type="entry name" value="Signal recognition particle alu RNA binding heterodimer, srp9/1"/>
    <property type="match status" value="1"/>
</dbReference>
<dbReference type="Pfam" id="PF05486">
    <property type="entry name" value="SRP9-21"/>
    <property type="match status" value="1"/>
</dbReference>
<accession>A0A6A0H298</accession>
<name>A0A6A0H298_HYAAZ</name>
<dbReference type="FunFam" id="3.30.720.10:FF:000001">
    <property type="entry name" value="Signal recognition particle 9 kDa protein"/>
    <property type="match status" value="1"/>
</dbReference>
<evidence type="ECO:0000313" key="11">
    <source>
        <dbReference type="EMBL" id="KAA0196990.1"/>
    </source>
</evidence>
<evidence type="ECO:0000313" key="12">
    <source>
        <dbReference type="Proteomes" id="UP000694843"/>
    </source>
</evidence>
<evidence type="ECO:0000256" key="4">
    <source>
        <dbReference type="ARBA" id="ARBA00022490"/>
    </source>
</evidence>
<protein>
    <recommendedName>
        <fullName evidence="3 9">Signal recognition particle 9 kDa protein</fullName>
        <shortName evidence="9">SRP9</shortName>
    </recommendedName>
</protein>
<dbReference type="RefSeq" id="XP_018027139.1">
    <property type="nucleotide sequence ID" value="XM_018171650.2"/>
</dbReference>
<dbReference type="KEGG" id="hazt:108682486"/>
<reference evidence="11" key="1">
    <citation type="submission" date="2014-08" db="EMBL/GenBank/DDBJ databases">
        <authorList>
            <person name="Murali S."/>
            <person name="Richards S."/>
            <person name="Bandaranaike D."/>
            <person name="Bellair M."/>
            <person name="Blankenburg K."/>
            <person name="Chao H."/>
            <person name="Dinh H."/>
            <person name="Doddapaneni H."/>
            <person name="Dugan-Rocha S."/>
            <person name="Elkadiri S."/>
            <person name="Gnanaolivu R."/>
            <person name="Hughes D."/>
            <person name="Lee S."/>
            <person name="Li M."/>
            <person name="Ming W."/>
            <person name="Munidasa M."/>
            <person name="Muniz J."/>
            <person name="Nguyen L."/>
            <person name="Osuji N."/>
            <person name="Pu L.-L."/>
            <person name="Puazo M."/>
            <person name="Skinner E."/>
            <person name="Qu C."/>
            <person name="Quiroz J."/>
            <person name="Raj R."/>
            <person name="Weissenberger G."/>
            <person name="Xin Y."/>
            <person name="Zou X."/>
            <person name="Han Y."/>
            <person name="Worley K."/>
            <person name="Muzny D."/>
            <person name="Gibbs R."/>
        </authorList>
    </citation>
    <scope>NUCLEOTIDE SEQUENCE</scope>
    <source>
        <strain evidence="11">HAZT.00-mixed</strain>
        <tissue evidence="11">Whole organism</tissue>
    </source>
</reference>
<evidence type="ECO:0000256" key="2">
    <source>
        <dbReference type="ARBA" id="ARBA00009193"/>
    </source>
</evidence>
<keyword evidence="12" id="KW-1185">Reference proteome</keyword>
<dbReference type="PANTHER" id="PTHR12834">
    <property type="entry name" value="SIGNAL RECOGNITION PARTICLE 9 KDA PROTEIN"/>
    <property type="match status" value="1"/>
</dbReference>
<evidence type="ECO:0000259" key="10">
    <source>
        <dbReference type="Pfam" id="PF05486"/>
    </source>
</evidence>
<dbReference type="GO" id="GO:0045900">
    <property type="term" value="P:negative regulation of translational elongation"/>
    <property type="evidence" value="ECO:0007669"/>
    <property type="project" value="InterPro"/>
</dbReference>
<comment type="subcellular location">
    <subcellularLocation>
        <location evidence="1 9">Cytoplasm</location>
    </subcellularLocation>
</comment>
<keyword evidence="6 9" id="KW-0733">Signal recognition particle</keyword>
<comment type="function">
    <text evidence="8 9">Component of the signal recognition particle (SRP) complex, a ribonucleoprotein complex that mediates the cotranslational targeting of secretory and membrane proteins to the endoplasmic reticulum (ER). SRP9 together with SRP14 and the Alu portion of the SRP RNA, constitutes the elongation arrest domain of SRP. The complex of SRP9 and SRP14 is required for SRP RNA binding.</text>
</comment>
<proteinExistence type="inferred from homology"/>
<reference evidence="13" key="4">
    <citation type="submission" date="2025-04" db="UniProtKB">
        <authorList>
            <consortium name="RefSeq"/>
        </authorList>
    </citation>
    <scope>IDENTIFICATION</scope>
    <source>
        <tissue evidence="13">Whole organism</tissue>
    </source>
</reference>
<feature type="domain" description="SRP9" evidence="10">
    <location>
        <begin position="5"/>
        <end position="73"/>
    </location>
</feature>
<dbReference type="GeneID" id="108682486"/>
<dbReference type="Proteomes" id="UP000711488">
    <property type="component" value="Unassembled WGS sequence"/>
</dbReference>
<dbReference type="CTD" id="6726"/>
<dbReference type="GO" id="GO:0005829">
    <property type="term" value="C:cytosol"/>
    <property type="evidence" value="ECO:0007669"/>
    <property type="project" value="UniProtKB-ARBA"/>
</dbReference>
<reference evidence="11" key="2">
    <citation type="journal article" date="2018" name="Environ. Sci. Technol.">
        <title>The Toxicogenome of Hyalella azteca: A Model for Sediment Ecotoxicology and Evolutionary Toxicology.</title>
        <authorList>
            <person name="Poynton H.C."/>
            <person name="Hasenbein S."/>
            <person name="Benoit J.B."/>
            <person name="Sepulveda M.S."/>
            <person name="Poelchau M.F."/>
            <person name="Hughes D.S.T."/>
            <person name="Murali S.C."/>
            <person name="Chen S."/>
            <person name="Glastad K.M."/>
            <person name="Goodisman M.A.D."/>
            <person name="Werren J.H."/>
            <person name="Vineis J.H."/>
            <person name="Bowen J.L."/>
            <person name="Friedrich M."/>
            <person name="Jones J."/>
            <person name="Robertson H.M."/>
            <person name="Feyereisen R."/>
            <person name="Mechler-Hickson A."/>
            <person name="Mathers N."/>
            <person name="Lee C.E."/>
            <person name="Colbourne J.K."/>
            <person name="Biales A."/>
            <person name="Johnston J.S."/>
            <person name="Wellborn G.A."/>
            <person name="Rosendale A.J."/>
            <person name="Cridge A.G."/>
            <person name="Munoz-Torres M.C."/>
            <person name="Bain P.A."/>
            <person name="Manny A.R."/>
            <person name="Major K.M."/>
            <person name="Lambert F.N."/>
            <person name="Vulpe C.D."/>
            <person name="Tuck P."/>
            <person name="Blalock B.J."/>
            <person name="Lin Y.Y."/>
            <person name="Smith M.E."/>
            <person name="Ochoa-Acuna H."/>
            <person name="Chen M.M."/>
            <person name="Childers C.P."/>
            <person name="Qu J."/>
            <person name="Dugan S."/>
            <person name="Lee S.L."/>
            <person name="Chao H."/>
            <person name="Dinh H."/>
            <person name="Han Y."/>
            <person name="Doddapaneni H."/>
            <person name="Worley K.C."/>
            <person name="Muzny D.M."/>
            <person name="Gibbs R.A."/>
            <person name="Richards S."/>
        </authorList>
    </citation>
    <scope>NUCLEOTIDE SEQUENCE</scope>
    <source>
        <strain evidence="11">HAZT.00-mixed</strain>
        <tissue evidence="11">Whole organism</tissue>
    </source>
</reference>
<comment type="similarity">
    <text evidence="2 9">Belongs to the SRP9 family.</text>
</comment>
<dbReference type="GO" id="GO:0008312">
    <property type="term" value="F:7S RNA binding"/>
    <property type="evidence" value="ECO:0007669"/>
    <property type="project" value="InterPro"/>
</dbReference>
<organism evidence="11">
    <name type="scientific">Hyalella azteca</name>
    <name type="common">Amphipod</name>
    <dbReference type="NCBI Taxonomy" id="294128"/>
    <lineage>
        <taxon>Eukaryota</taxon>
        <taxon>Metazoa</taxon>
        <taxon>Ecdysozoa</taxon>
        <taxon>Arthropoda</taxon>
        <taxon>Crustacea</taxon>
        <taxon>Multicrustacea</taxon>
        <taxon>Malacostraca</taxon>
        <taxon>Eumalacostraca</taxon>
        <taxon>Peracarida</taxon>
        <taxon>Amphipoda</taxon>
        <taxon>Senticaudata</taxon>
        <taxon>Talitrida</taxon>
        <taxon>Talitroidea</taxon>
        <taxon>Hyalellidae</taxon>
        <taxon>Hyalella</taxon>
    </lineage>
</organism>
<dbReference type="PANTHER" id="PTHR12834:SF12">
    <property type="entry name" value="SIGNAL RECOGNITION PARTICLE 9 KDA PROTEIN"/>
    <property type="match status" value="1"/>
</dbReference>
<evidence type="ECO:0000256" key="1">
    <source>
        <dbReference type="ARBA" id="ARBA00004496"/>
    </source>
</evidence>
<evidence type="ECO:0000313" key="13">
    <source>
        <dbReference type="RefSeq" id="XP_018027139.1"/>
    </source>
</evidence>
<dbReference type="InterPro" id="IPR009018">
    <property type="entry name" value="Signal_recog_particle_SRP9/14"/>
</dbReference>
<reference evidence="11" key="3">
    <citation type="submission" date="2019-06" db="EMBL/GenBank/DDBJ databases">
        <authorList>
            <person name="Poynton C."/>
            <person name="Hasenbein S."/>
            <person name="Benoit J.B."/>
            <person name="Sepulveda M.S."/>
            <person name="Poelchau M.F."/>
            <person name="Murali S.C."/>
            <person name="Chen S."/>
            <person name="Glastad K.M."/>
            <person name="Werren J.H."/>
            <person name="Vineis J.H."/>
            <person name="Bowen J.L."/>
            <person name="Friedrich M."/>
            <person name="Jones J."/>
            <person name="Robertson H.M."/>
            <person name="Feyereisen R."/>
            <person name="Mechler-Hickson A."/>
            <person name="Mathers N."/>
            <person name="Lee C.E."/>
            <person name="Colbourne J.K."/>
            <person name="Biales A."/>
            <person name="Johnston J.S."/>
            <person name="Wellborn G.A."/>
            <person name="Rosendale A.J."/>
            <person name="Cridge A.G."/>
            <person name="Munoz-Torres M.C."/>
            <person name="Bain P.A."/>
            <person name="Manny A.R."/>
            <person name="Major K.M."/>
            <person name="Lambert F.N."/>
            <person name="Vulpe C.D."/>
            <person name="Tuck P."/>
            <person name="Blalock B.J."/>
            <person name="Lin Y.-Y."/>
            <person name="Smith M.E."/>
            <person name="Ochoa-Acuna H."/>
            <person name="Chen M.-J.M."/>
            <person name="Childers C.P."/>
            <person name="Qu J."/>
            <person name="Dugan S."/>
            <person name="Lee S.L."/>
            <person name="Chao H."/>
            <person name="Dinh H."/>
            <person name="Han Y."/>
            <person name="Doddapaneni H."/>
            <person name="Worley K.C."/>
            <person name="Muzny D.M."/>
            <person name="Gibbs R.A."/>
            <person name="Richards S."/>
        </authorList>
    </citation>
    <scope>NUCLEOTIDE SEQUENCE</scope>
    <source>
        <strain evidence="11">HAZT.00-mixed</strain>
        <tissue evidence="11">Whole organism</tissue>
    </source>
</reference>
<dbReference type="AlphaFoldDB" id="A0A6A0H298"/>
<dbReference type="Proteomes" id="UP000694843">
    <property type="component" value="Unplaced"/>
</dbReference>
<dbReference type="InterPro" id="IPR039914">
    <property type="entry name" value="SRP9-like"/>
</dbReference>
<dbReference type="SUPFAM" id="SSF54762">
    <property type="entry name" value="Signal recognition particle alu RNA binding heterodimer, SRP9/14"/>
    <property type="match status" value="1"/>
</dbReference>
<dbReference type="InterPro" id="IPR039432">
    <property type="entry name" value="SRP9_dom"/>
</dbReference>
<dbReference type="InterPro" id="IPR008832">
    <property type="entry name" value="SRP9"/>
</dbReference>
<dbReference type="EMBL" id="JQDR03008569">
    <property type="protein sequence ID" value="KAA0196990.1"/>
    <property type="molecule type" value="Genomic_DNA"/>
</dbReference>
<evidence type="ECO:0000256" key="3">
    <source>
        <dbReference type="ARBA" id="ARBA00020414"/>
    </source>
</evidence>
<keyword evidence="4 9" id="KW-0963">Cytoplasm</keyword>
<dbReference type="OMA" id="DPMKVRF"/>
<evidence type="ECO:0000256" key="7">
    <source>
        <dbReference type="ARBA" id="ARBA00023274"/>
    </source>
</evidence>